<keyword evidence="1" id="KW-0472">Membrane</keyword>
<dbReference type="GeneID" id="39983604"/>
<dbReference type="AlphaFoldDB" id="A0A1X0P1Y9"/>
<gene>
    <name evidence="2" type="ORF">TM35_000073780</name>
</gene>
<reference evidence="2 3" key="1">
    <citation type="submission" date="2017-03" db="EMBL/GenBank/DDBJ databases">
        <title>An alternative strategy for trypanosome survival in the mammalian bloodstream revealed through genome and transcriptome analysis of the ubiquitous bovine parasite Trypanosoma (Megatrypanum) theileri.</title>
        <authorList>
            <person name="Kelly S."/>
            <person name="Ivens A."/>
            <person name="Mott A."/>
            <person name="O'Neill E."/>
            <person name="Emms D."/>
            <person name="Macleod O."/>
            <person name="Voorheis P."/>
            <person name="Matthews J."/>
            <person name="Matthews K."/>
            <person name="Carrington M."/>
        </authorList>
    </citation>
    <scope>NUCLEOTIDE SEQUENCE [LARGE SCALE GENOMIC DNA]</scope>
    <source>
        <strain evidence="2">Edinburgh</strain>
    </source>
</reference>
<dbReference type="VEuPathDB" id="TriTrypDB:TM35_000073780"/>
<evidence type="ECO:0000256" key="1">
    <source>
        <dbReference type="SAM" id="Phobius"/>
    </source>
</evidence>
<evidence type="ECO:0000313" key="2">
    <source>
        <dbReference type="EMBL" id="ORC90954.1"/>
    </source>
</evidence>
<feature type="transmembrane region" description="Helical" evidence="1">
    <location>
        <begin position="21"/>
        <end position="41"/>
    </location>
</feature>
<name>A0A1X0P1Y9_9TRYP</name>
<feature type="transmembrane region" description="Helical" evidence="1">
    <location>
        <begin position="123"/>
        <end position="143"/>
    </location>
</feature>
<comment type="caution">
    <text evidence="2">The sequence shown here is derived from an EMBL/GenBank/DDBJ whole genome shotgun (WGS) entry which is preliminary data.</text>
</comment>
<dbReference type="OrthoDB" id="247370at2759"/>
<proteinExistence type="predicted"/>
<organism evidence="2 3">
    <name type="scientific">Trypanosoma theileri</name>
    <dbReference type="NCBI Taxonomy" id="67003"/>
    <lineage>
        <taxon>Eukaryota</taxon>
        <taxon>Discoba</taxon>
        <taxon>Euglenozoa</taxon>
        <taxon>Kinetoplastea</taxon>
        <taxon>Metakinetoplastina</taxon>
        <taxon>Trypanosomatida</taxon>
        <taxon>Trypanosomatidae</taxon>
        <taxon>Trypanosoma</taxon>
    </lineage>
</organism>
<accession>A0A1X0P1Y9</accession>
<keyword evidence="3" id="KW-1185">Reference proteome</keyword>
<evidence type="ECO:0000313" key="3">
    <source>
        <dbReference type="Proteomes" id="UP000192257"/>
    </source>
</evidence>
<dbReference type="Proteomes" id="UP000192257">
    <property type="component" value="Unassembled WGS sequence"/>
</dbReference>
<keyword evidence="1" id="KW-1133">Transmembrane helix</keyword>
<protein>
    <submittedName>
        <fullName evidence="2">Uncharacterized protein</fullName>
    </submittedName>
</protein>
<sequence>MDCMDFNVHRINIVHLIKGYYPTYSMLVAAVFLLLSLTFAWPPGEQFLYSSFTSFIALSFLFFMVAAGLFRLSGGVFTRRRHQEEWLVENALDACQLLVNSFSLPQGLYSLLILEMIAQLGKVLQGTVCLCLVAAVWLGWLVWREVKSTRVS</sequence>
<dbReference type="RefSeq" id="XP_028885020.1">
    <property type="nucleotide sequence ID" value="XM_029023824.1"/>
</dbReference>
<dbReference type="EMBL" id="NBCO01000007">
    <property type="protein sequence ID" value="ORC90954.1"/>
    <property type="molecule type" value="Genomic_DNA"/>
</dbReference>
<feature type="transmembrane region" description="Helical" evidence="1">
    <location>
        <begin position="47"/>
        <end position="72"/>
    </location>
</feature>
<keyword evidence="1" id="KW-0812">Transmembrane</keyword>